<dbReference type="InterPro" id="IPR039741">
    <property type="entry name" value="UDP-sugar_pyrophosphorylase"/>
</dbReference>
<dbReference type="GO" id="GO:0051748">
    <property type="term" value="F:UTP-monosaccharide-1-phosphate uridylyltransferase activity"/>
    <property type="evidence" value="ECO:0007669"/>
    <property type="project" value="UniProtKB-EC"/>
</dbReference>
<evidence type="ECO:0000256" key="1">
    <source>
        <dbReference type="ARBA" id="ARBA00001936"/>
    </source>
</evidence>
<dbReference type="InterPro" id="IPR002618">
    <property type="entry name" value="UDPGP_fam"/>
</dbReference>
<comment type="similarity">
    <text evidence="5">Belongs to the USP family.</text>
</comment>
<dbReference type="InterPro" id="IPR029044">
    <property type="entry name" value="Nucleotide-diphossugar_trans"/>
</dbReference>
<evidence type="ECO:0000313" key="9">
    <source>
        <dbReference type="Proteomes" id="UP000051952"/>
    </source>
</evidence>
<keyword evidence="4" id="KW-0548">Nucleotidyltransferase</keyword>
<dbReference type="SUPFAM" id="SSF53448">
    <property type="entry name" value="Nucleotide-diphospho-sugar transferases"/>
    <property type="match status" value="1"/>
</dbReference>
<accession>A0A0S4IQX2</accession>
<dbReference type="Gene3D" id="2.160.10.30">
    <property type="match status" value="2"/>
</dbReference>
<gene>
    <name evidence="8" type="ORF">BSAL_55675</name>
</gene>
<evidence type="ECO:0000313" key="8">
    <source>
        <dbReference type="EMBL" id="CUE74260.1"/>
    </source>
</evidence>
<evidence type="ECO:0000256" key="7">
    <source>
        <dbReference type="ARBA" id="ARBA00048259"/>
    </source>
</evidence>
<dbReference type="GO" id="GO:0006048">
    <property type="term" value="P:UDP-N-acetylglucosamine biosynthetic process"/>
    <property type="evidence" value="ECO:0007669"/>
    <property type="project" value="TreeGrafter"/>
</dbReference>
<proteinExistence type="inferred from homology"/>
<protein>
    <recommendedName>
        <fullName evidence="6">UTP-monosaccharide-1-phosphate uridylyltransferase</fullName>
        <ecNumber evidence="6">2.7.7.64</ecNumber>
    </recommendedName>
</protein>
<dbReference type="Gene3D" id="3.90.550.10">
    <property type="entry name" value="Spore Coat Polysaccharide Biosynthesis Protein SpsA, Chain A"/>
    <property type="match status" value="1"/>
</dbReference>
<sequence length="762" mass="82459">MSSIPESLISLRDTLTTKFGQQHLFPTSEHDTPQQLARLRELAAFDSSYPGGIIAYLKSAKKLLSDAKSSESLEFTSVEQPPIVIHSPSLLTPSEELQKLEEASGPVMDQSVFVLVAGGLGERLGFSGIKTSLPVETASGVSFLEHFITNFVPVFLDTPATASRIPRLVIMTSDDTHTRTLSLLQELLSKNRCCSSADHHVATSLAGIELGKDILLVKQETVPCLSDNDGHIAVDAHSGAILRKPHGHGDVHMLLHAAKVHPQNNNGGREETLLVELWRRAGIRYVCFCQDTNATSTWTLPVSLSLFQEHNLDMAFTCVPRIPKEAVGLLCHVQPASVDATSGAPQPARTVNVEYNKFDPIFRSLYGSGDVASTDPSIAPYSPFPGSINTLIVRFSPYAEILEATGGVVPEFINPKYKDANLRADFKAPTRVESLMQDVALLFDPRRHHVGGIVFERQLYHPVKNNLQEALAKFVIGGDAHCAATGEENMYVLLRQRLRSIGVQVADVAGCCLSLPSLEASRVSGAHLEVSSETLPSSASWTVSSQLVQGIADDVVVHATQHQNTNPIIIANAPSKGDLSVQLFPMISIVGGGVHQRCSLSSLKQLFPFPDRIRISGRSSLVIYAEDCCRSLLDNSNASGGASKAASSAIIIESLDLDGALTVHLSRSFPQEEVKETNSFSDKSSSPLPRAQRQFRLTSLSVRNRGWSVEQLSSNSDSATAAAEVHTMRGYKVVPLETFVVRIALKDDSSGDSGVTHQQAKM</sequence>
<keyword evidence="3" id="KW-0808">Transferase</keyword>
<evidence type="ECO:0000256" key="2">
    <source>
        <dbReference type="ARBA" id="ARBA00001946"/>
    </source>
</evidence>
<dbReference type="EC" id="2.7.7.64" evidence="6"/>
<evidence type="ECO:0000256" key="4">
    <source>
        <dbReference type="ARBA" id="ARBA00022695"/>
    </source>
</evidence>
<dbReference type="OrthoDB" id="532420at2759"/>
<dbReference type="VEuPathDB" id="TriTrypDB:BSAL_55675"/>
<comment type="cofactor">
    <cofactor evidence="1">
        <name>Mn(2+)</name>
        <dbReference type="ChEBI" id="CHEBI:29035"/>
    </cofactor>
</comment>
<dbReference type="GO" id="GO:0003977">
    <property type="term" value="F:UDP-N-acetylglucosamine diphosphorylase activity"/>
    <property type="evidence" value="ECO:0007669"/>
    <property type="project" value="TreeGrafter"/>
</dbReference>
<dbReference type="EMBL" id="CYKH01000162">
    <property type="protein sequence ID" value="CUE74260.1"/>
    <property type="molecule type" value="Genomic_DNA"/>
</dbReference>
<dbReference type="PANTHER" id="PTHR11952">
    <property type="entry name" value="UDP- GLUCOSE PYROPHOSPHORYLASE"/>
    <property type="match status" value="1"/>
</dbReference>
<keyword evidence="9" id="KW-1185">Reference proteome</keyword>
<organism evidence="8 9">
    <name type="scientific">Bodo saltans</name>
    <name type="common">Flagellated protozoan</name>
    <dbReference type="NCBI Taxonomy" id="75058"/>
    <lineage>
        <taxon>Eukaryota</taxon>
        <taxon>Discoba</taxon>
        <taxon>Euglenozoa</taxon>
        <taxon>Kinetoplastea</taxon>
        <taxon>Metakinetoplastina</taxon>
        <taxon>Eubodonida</taxon>
        <taxon>Bodonidae</taxon>
        <taxon>Bodo</taxon>
    </lineage>
</organism>
<dbReference type="Pfam" id="PF01704">
    <property type="entry name" value="UDPGP"/>
    <property type="match status" value="1"/>
</dbReference>
<comment type="catalytic activity">
    <reaction evidence="7">
        <text>a monosaccharide 1-phosphate + UTP + H(+) = a UDP-monosaccharide + diphosphate</text>
        <dbReference type="Rhea" id="RHEA:13205"/>
        <dbReference type="ChEBI" id="CHEBI:15378"/>
        <dbReference type="ChEBI" id="CHEBI:33019"/>
        <dbReference type="ChEBI" id="CHEBI:46398"/>
        <dbReference type="ChEBI" id="CHEBI:140358"/>
        <dbReference type="ChEBI" id="CHEBI:140359"/>
        <dbReference type="EC" id="2.7.7.64"/>
    </reaction>
</comment>
<dbReference type="AlphaFoldDB" id="A0A0S4IQX2"/>
<name>A0A0S4IQX2_BODSA</name>
<dbReference type="PANTHER" id="PTHR11952:SF9">
    <property type="entry name" value="UDP-SUGAR PYROPHOSPHORYLASE"/>
    <property type="match status" value="1"/>
</dbReference>
<dbReference type="Proteomes" id="UP000051952">
    <property type="component" value="Unassembled WGS sequence"/>
</dbReference>
<evidence type="ECO:0000256" key="3">
    <source>
        <dbReference type="ARBA" id="ARBA00022679"/>
    </source>
</evidence>
<comment type="cofactor">
    <cofactor evidence="2">
        <name>Mg(2+)</name>
        <dbReference type="ChEBI" id="CHEBI:18420"/>
    </cofactor>
</comment>
<evidence type="ECO:0000256" key="5">
    <source>
        <dbReference type="ARBA" id="ARBA00038047"/>
    </source>
</evidence>
<evidence type="ECO:0000256" key="6">
    <source>
        <dbReference type="ARBA" id="ARBA00039080"/>
    </source>
</evidence>
<reference evidence="9" key="1">
    <citation type="submission" date="2015-09" db="EMBL/GenBank/DDBJ databases">
        <authorList>
            <consortium name="Pathogen Informatics"/>
        </authorList>
    </citation>
    <scope>NUCLEOTIDE SEQUENCE [LARGE SCALE GENOMIC DNA]</scope>
    <source>
        <strain evidence="9">Lake Konstanz</strain>
    </source>
</reference>